<dbReference type="Proteomes" id="UP001285441">
    <property type="component" value="Unassembled WGS sequence"/>
</dbReference>
<dbReference type="GO" id="GO:0005739">
    <property type="term" value="C:mitochondrion"/>
    <property type="evidence" value="ECO:0007669"/>
    <property type="project" value="UniProtKB-SubCell"/>
</dbReference>
<reference evidence="8" key="2">
    <citation type="submission" date="2023-06" db="EMBL/GenBank/DDBJ databases">
        <authorList>
            <consortium name="Lawrence Berkeley National Laboratory"/>
            <person name="Haridas S."/>
            <person name="Hensen N."/>
            <person name="Bonometti L."/>
            <person name="Westerberg I."/>
            <person name="Brannstrom I.O."/>
            <person name="Guillou S."/>
            <person name="Cros-Aarteil S."/>
            <person name="Calhoun S."/>
            <person name="Kuo A."/>
            <person name="Mondo S."/>
            <person name="Pangilinan J."/>
            <person name="Riley R."/>
            <person name="LaButti K."/>
            <person name="Andreopoulos B."/>
            <person name="Lipzen A."/>
            <person name="Chen C."/>
            <person name="Yanf M."/>
            <person name="Daum C."/>
            <person name="Ng V."/>
            <person name="Clum A."/>
            <person name="Steindorff A."/>
            <person name="Ohm R."/>
            <person name="Martin F."/>
            <person name="Silar P."/>
            <person name="Natvig D."/>
            <person name="Lalanne C."/>
            <person name="Gautier V."/>
            <person name="Ament-velasquez S.L."/>
            <person name="Kruys A."/>
            <person name="Hutchinson M.I."/>
            <person name="Powell A.J."/>
            <person name="Barry K."/>
            <person name="Miller A.N."/>
            <person name="Grigoriev I.V."/>
            <person name="Debuchy R."/>
            <person name="Gladieux P."/>
            <person name="Thoren M.H."/>
            <person name="Johannesson H."/>
        </authorList>
    </citation>
    <scope>NUCLEOTIDE SEQUENCE</scope>
    <source>
        <strain evidence="8">CBS 232.78</strain>
    </source>
</reference>
<dbReference type="SMART" id="SM00248">
    <property type="entry name" value="ANK"/>
    <property type="match status" value="3"/>
</dbReference>
<feature type="compositionally biased region" description="Basic and acidic residues" evidence="7">
    <location>
        <begin position="231"/>
        <end position="263"/>
    </location>
</feature>
<dbReference type="EMBL" id="JAULSW010000002">
    <property type="protein sequence ID" value="KAK3389993.1"/>
    <property type="molecule type" value="Genomic_DNA"/>
</dbReference>
<evidence type="ECO:0000256" key="5">
    <source>
        <dbReference type="ARBA" id="ARBA00023128"/>
    </source>
</evidence>
<dbReference type="InterPro" id="IPR002110">
    <property type="entry name" value="Ankyrin_rpt"/>
</dbReference>
<evidence type="ECO:0000256" key="6">
    <source>
        <dbReference type="ARBA" id="ARBA00023136"/>
    </source>
</evidence>
<feature type="region of interest" description="Disordered" evidence="7">
    <location>
        <begin position="379"/>
        <end position="410"/>
    </location>
</feature>
<feature type="region of interest" description="Disordered" evidence="7">
    <location>
        <begin position="718"/>
        <end position="737"/>
    </location>
</feature>
<organism evidence="8 9">
    <name type="scientific">Podospora didyma</name>
    <dbReference type="NCBI Taxonomy" id="330526"/>
    <lineage>
        <taxon>Eukaryota</taxon>
        <taxon>Fungi</taxon>
        <taxon>Dikarya</taxon>
        <taxon>Ascomycota</taxon>
        <taxon>Pezizomycotina</taxon>
        <taxon>Sordariomycetes</taxon>
        <taxon>Sordariomycetidae</taxon>
        <taxon>Sordariales</taxon>
        <taxon>Podosporaceae</taxon>
        <taxon>Podospora</taxon>
    </lineage>
</organism>
<dbReference type="InterPro" id="IPR036770">
    <property type="entry name" value="Ankyrin_rpt-contain_sf"/>
</dbReference>
<dbReference type="GO" id="GO:0016020">
    <property type="term" value="C:membrane"/>
    <property type="evidence" value="ECO:0007669"/>
    <property type="project" value="UniProtKB-SubCell"/>
</dbReference>
<evidence type="ECO:0000256" key="3">
    <source>
        <dbReference type="ARBA" id="ARBA00004370"/>
    </source>
</evidence>
<feature type="compositionally biased region" description="Basic and acidic residues" evidence="7">
    <location>
        <begin position="182"/>
        <end position="194"/>
    </location>
</feature>
<evidence type="ECO:0000313" key="8">
    <source>
        <dbReference type="EMBL" id="KAK3389993.1"/>
    </source>
</evidence>
<dbReference type="PANTHER" id="PTHR48182">
    <property type="entry name" value="PROTEIN SERAC1"/>
    <property type="match status" value="1"/>
</dbReference>
<dbReference type="Pfam" id="PF12796">
    <property type="entry name" value="Ank_2"/>
    <property type="match status" value="1"/>
</dbReference>
<name>A0AAE0U3U6_9PEZI</name>
<feature type="region of interest" description="Disordered" evidence="7">
    <location>
        <begin position="1"/>
        <end position="140"/>
    </location>
</feature>
<keyword evidence="6" id="KW-0472">Membrane</keyword>
<keyword evidence="9" id="KW-1185">Reference proteome</keyword>
<feature type="compositionally biased region" description="Low complexity" evidence="7">
    <location>
        <begin position="27"/>
        <end position="36"/>
    </location>
</feature>
<dbReference type="SUPFAM" id="SSF48403">
    <property type="entry name" value="Ankyrin repeat"/>
    <property type="match status" value="1"/>
</dbReference>
<comment type="subcellular location">
    <subcellularLocation>
        <location evidence="2">Endoplasmic reticulum</location>
    </subcellularLocation>
    <subcellularLocation>
        <location evidence="3">Membrane</location>
    </subcellularLocation>
    <subcellularLocation>
        <location evidence="1">Mitochondrion</location>
    </subcellularLocation>
</comment>
<dbReference type="InterPro" id="IPR052374">
    <property type="entry name" value="SERAC1"/>
</dbReference>
<gene>
    <name evidence="8" type="ORF">B0H63DRAFT_106274</name>
</gene>
<reference evidence="8" key="1">
    <citation type="journal article" date="2023" name="Mol. Phylogenet. Evol.">
        <title>Genome-scale phylogeny and comparative genomics of the fungal order Sordariales.</title>
        <authorList>
            <person name="Hensen N."/>
            <person name="Bonometti L."/>
            <person name="Westerberg I."/>
            <person name="Brannstrom I.O."/>
            <person name="Guillou S."/>
            <person name="Cros-Aarteil S."/>
            <person name="Calhoun S."/>
            <person name="Haridas S."/>
            <person name="Kuo A."/>
            <person name="Mondo S."/>
            <person name="Pangilinan J."/>
            <person name="Riley R."/>
            <person name="LaButti K."/>
            <person name="Andreopoulos B."/>
            <person name="Lipzen A."/>
            <person name="Chen C."/>
            <person name="Yan M."/>
            <person name="Daum C."/>
            <person name="Ng V."/>
            <person name="Clum A."/>
            <person name="Steindorff A."/>
            <person name="Ohm R.A."/>
            <person name="Martin F."/>
            <person name="Silar P."/>
            <person name="Natvig D.O."/>
            <person name="Lalanne C."/>
            <person name="Gautier V."/>
            <person name="Ament-Velasquez S.L."/>
            <person name="Kruys A."/>
            <person name="Hutchinson M.I."/>
            <person name="Powell A.J."/>
            <person name="Barry K."/>
            <person name="Miller A.N."/>
            <person name="Grigoriev I.V."/>
            <person name="Debuchy R."/>
            <person name="Gladieux P."/>
            <person name="Hiltunen Thoren M."/>
            <person name="Johannesson H."/>
        </authorList>
    </citation>
    <scope>NUCLEOTIDE SEQUENCE</scope>
    <source>
        <strain evidence="8">CBS 232.78</strain>
    </source>
</reference>
<dbReference type="PANTHER" id="PTHR48182:SF2">
    <property type="entry name" value="PROTEIN SERAC1"/>
    <property type="match status" value="1"/>
</dbReference>
<feature type="compositionally biased region" description="Basic and acidic residues" evidence="7">
    <location>
        <begin position="728"/>
        <end position="737"/>
    </location>
</feature>
<evidence type="ECO:0000313" key="9">
    <source>
        <dbReference type="Proteomes" id="UP001285441"/>
    </source>
</evidence>
<feature type="region of interest" description="Disordered" evidence="7">
    <location>
        <begin position="166"/>
        <end position="285"/>
    </location>
</feature>
<feature type="compositionally biased region" description="Basic and acidic residues" evidence="7">
    <location>
        <begin position="274"/>
        <end position="285"/>
    </location>
</feature>
<keyword evidence="5" id="KW-0496">Mitochondrion</keyword>
<protein>
    <recommendedName>
        <fullName evidence="10">Ankyrin repeat protein</fullName>
    </recommendedName>
</protein>
<evidence type="ECO:0000256" key="4">
    <source>
        <dbReference type="ARBA" id="ARBA00022824"/>
    </source>
</evidence>
<evidence type="ECO:0000256" key="7">
    <source>
        <dbReference type="SAM" id="MobiDB-lite"/>
    </source>
</evidence>
<evidence type="ECO:0000256" key="1">
    <source>
        <dbReference type="ARBA" id="ARBA00004173"/>
    </source>
</evidence>
<dbReference type="GO" id="GO:0005783">
    <property type="term" value="C:endoplasmic reticulum"/>
    <property type="evidence" value="ECO:0007669"/>
    <property type="project" value="UniProtKB-SubCell"/>
</dbReference>
<sequence>MEMDISPAAPPPSSSPQARAGLDETPETAPVPAPTTSKTAVDGKSAATADARPIVIAEKSVDDRGGRGGKKPGLSSLKIGALGKGRKTSPAPPTPIGSRAPSLTRDGSLLSPQDRDTRGRGLAKSKAPATGSGAPGYDLKKYSAVSFNPQPSVDIIAVYDFEETAEDAWRDDSSSGQPRGGRQRDGSERDRESSRGSQRRRRREPSPLAAGEDGLPVALKATSQPGPSADGKAKIPSESKPNDSKSKNPRKDGKERPKIREGSIRSNPRSSIEVPDRRDNNQKRPESVHWLKDILCQDINRSRILTFSYPVVEKKPRYSLTEYVENAAKELLRKVKSARKGFIRGGVPIVFVGYGFGGIIIQKAMQLAVEEVKRWKKLHGGNDGAPAETTDDKIAGERNPGAKAQVSKDETAAAPFPVNDVCRLLFLDTPFPDMGSEGDPKWFPPNLNVRMCQILQQIKSQEKGSWVNSIWNDFATTTAERGARYSMYFRPVSWLYSKPKGAETDREGMDTLNIREFMASATYDLTFSVASTTKHRRLGRIPNAQDYVYRDILTIIRSSLLFHAIETQQVELVTALSKALKSQPEIVDGLLRTPLHIAAQLNPPSEKIVEILASDRPDDPTAQDCDGNQPLHYAVQRAFRDNPPPDGPERAEYENVIRCLLRNMPPNNKGVKNISGKNPWSICLVCESECEFECEFYDYLPGADYEWIWSLRDNPEPISGPVVDPGDTEPKRPKAPHKELPQYKDIFKTGIVAEFFHAKDASGRTVEHITWKTTSINEMIYDHDKGCAKVLEVGRAKHYANAATAIQEKDFRCRWLHIPANNVRWPQYEISSENGSTDNERK</sequence>
<evidence type="ECO:0000256" key="2">
    <source>
        <dbReference type="ARBA" id="ARBA00004240"/>
    </source>
</evidence>
<comment type="caution">
    <text evidence="8">The sequence shown here is derived from an EMBL/GenBank/DDBJ whole genome shotgun (WGS) entry which is preliminary data.</text>
</comment>
<dbReference type="AlphaFoldDB" id="A0AAE0U3U6"/>
<evidence type="ECO:0008006" key="10">
    <source>
        <dbReference type="Google" id="ProtNLM"/>
    </source>
</evidence>
<accession>A0AAE0U3U6</accession>
<dbReference type="Gene3D" id="1.25.40.20">
    <property type="entry name" value="Ankyrin repeat-containing domain"/>
    <property type="match status" value="1"/>
</dbReference>
<keyword evidence="4" id="KW-0256">Endoplasmic reticulum</keyword>
<proteinExistence type="predicted"/>